<dbReference type="AlphaFoldDB" id="A0A0R0JCS0"/>
<reference evidence="2" key="3">
    <citation type="submission" date="2018-07" db="EMBL/GenBank/DDBJ databases">
        <title>WGS assembly of Glycine max.</title>
        <authorList>
            <person name="Schmutz J."/>
            <person name="Cannon S."/>
            <person name="Schlueter J."/>
            <person name="Ma J."/>
            <person name="Mitros T."/>
            <person name="Nelson W."/>
            <person name="Hyten D."/>
            <person name="Song Q."/>
            <person name="Thelen J."/>
            <person name="Cheng J."/>
            <person name="Xu D."/>
            <person name="Hellsten U."/>
            <person name="May G."/>
            <person name="Yu Y."/>
            <person name="Sakurai T."/>
            <person name="Umezawa T."/>
            <person name="Bhattacharyya M."/>
            <person name="Sandhu D."/>
            <person name="Valliyodan B."/>
            <person name="Lindquist E."/>
            <person name="Peto M."/>
            <person name="Grant D."/>
            <person name="Shu S."/>
            <person name="Goodstein D."/>
            <person name="Barry K."/>
            <person name="Futrell-Griggs M."/>
            <person name="Abernathy B."/>
            <person name="Du J."/>
            <person name="Tian Z."/>
            <person name="Zhu L."/>
            <person name="Gill N."/>
            <person name="Joshi T."/>
            <person name="Libault M."/>
            <person name="Sethuraman A."/>
            <person name="Zhang X."/>
            <person name="Shinozaki K."/>
            <person name="Nguyen H."/>
            <person name="Wing R."/>
            <person name="Cregan P."/>
            <person name="Specht J."/>
            <person name="Grimwood J."/>
            <person name="Rokhsar D."/>
            <person name="Stacey G."/>
            <person name="Shoemaker R."/>
            <person name="Jackson S."/>
        </authorList>
    </citation>
    <scope>NUCLEOTIDE SEQUENCE</scope>
    <source>
        <tissue evidence="2">Callus</tissue>
    </source>
</reference>
<dbReference type="Gramene" id="KRH52330">
    <property type="protein sequence ID" value="KRH52330"/>
    <property type="gene ID" value="GLYMA_06G062000"/>
</dbReference>
<evidence type="ECO:0000313" key="3">
    <source>
        <dbReference type="EnsemblPlants" id="KRH52330"/>
    </source>
</evidence>
<evidence type="ECO:0000313" key="2">
    <source>
        <dbReference type="EMBL" id="KRH52330.1"/>
    </source>
</evidence>
<keyword evidence="4" id="KW-1185">Reference proteome</keyword>
<dbReference type="EMBL" id="CM000839">
    <property type="protein sequence ID" value="KRH52330.1"/>
    <property type="molecule type" value="Genomic_DNA"/>
</dbReference>
<accession>A0A0R0JCS0</accession>
<name>A0A0R0JCS0_SOYBN</name>
<proteinExistence type="predicted"/>
<protein>
    <submittedName>
        <fullName evidence="2 3">Uncharacterized protein</fullName>
    </submittedName>
</protein>
<dbReference type="SMR" id="A0A0R0JCS0"/>
<dbReference type="Proteomes" id="UP000008827">
    <property type="component" value="Chromosome 6"/>
</dbReference>
<keyword evidence="1" id="KW-0175">Coiled coil</keyword>
<reference evidence="2 3" key="1">
    <citation type="journal article" date="2010" name="Nature">
        <title>Genome sequence of the palaeopolyploid soybean.</title>
        <authorList>
            <person name="Schmutz J."/>
            <person name="Cannon S.B."/>
            <person name="Schlueter J."/>
            <person name="Ma J."/>
            <person name="Mitros T."/>
            <person name="Nelson W."/>
            <person name="Hyten D.L."/>
            <person name="Song Q."/>
            <person name="Thelen J.J."/>
            <person name="Cheng J."/>
            <person name="Xu D."/>
            <person name="Hellsten U."/>
            <person name="May G.D."/>
            <person name="Yu Y."/>
            <person name="Sakurai T."/>
            <person name="Umezawa T."/>
            <person name="Bhattacharyya M.K."/>
            <person name="Sandhu D."/>
            <person name="Valliyodan B."/>
            <person name="Lindquist E."/>
            <person name="Peto M."/>
            <person name="Grant D."/>
            <person name="Shu S."/>
            <person name="Goodstein D."/>
            <person name="Barry K."/>
            <person name="Futrell-Griggs M."/>
            <person name="Abernathy B."/>
            <person name="Du J."/>
            <person name="Tian Z."/>
            <person name="Zhu L."/>
            <person name="Gill N."/>
            <person name="Joshi T."/>
            <person name="Libault M."/>
            <person name="Sethuraman A."/>
            <person name="Zhang X.-C."/>
            <person name="Shinozaki K."/>
            <person name="Nguyen H.T."/>
            <person name="Wing R.A."/>
            <person name="Cregan P."/>
            <person name="Specht J."/>
            <person name="Grimwood J."/>
            <person name="Rokhsar D."/>
            <person name="Stacey G."/>
            <person name="Shoemaker R.C."/>
            <person name="Jackson S.A."/>
        </authorList>
    </citation>
    <scope>NUCLEOTIDE SEQUENCE [LARGE SCALE GENOMIC DNA]</scope>
    <source>
        <strain evidence="3">cv. Williams 82</strain>
        <tissue evidence="2">Callus</tissue>
    </source>
</reference>
<feature type="coiled-coil region" evidence="1">
    <location>
        <begin position="6"/>
        <end position="57"/>
    </location>
</feature>
<evidence type="ECO:0000256" key="1">
    <source>
        <dbReference type="SAM" id="Coils"/>
    </source>
</evidence>
<dbReference type="EnsemblPlants" id="KRH52330">
    <property type="protein sequence ID" value="KRH52330"/>
    <property type="gene ID" value="GLYMA_06G062000"/>
</dbReference>
<gene>
    <name evidence="2" type="ORF">GLYMA_06G062000</name>
</gene>
<dbReference type="InParanoid" id="A0A0R0JCS0"/>
<evidence type="ECO:0000313" key="4">
    <source>
        <dbReference type="Proteomes" id="UP000008827"/>
    </source>
</evidence>
<organism evidence="2">
    <name type="scientific">Glycine max</name>
    <name type="common">Soybean</name>
    <name type="synonym">Glycine hispida</name>
    <dbReference type="NCBI Taxonomy" id="3847"/>
    <lineage>
        <taxon>Eukaryota</taxon>
        <taxon>Viridiplantae</taxon>
        <taxon>Streptophyta</taxon>
        <taxon>Embryophyta</taxon>
        <taxon>Tracheophyta</taxon>
        <taxon>Spermatophyta</taxon>
        <taxon>Magnoliopsida</taxon>
        <taxon>eudicotyledons</taxon>
        <taxon>Gunneridae</taxon>
        <taxon>Pentapetalae</taxon>
        <taxon>rosids</taxon>
        <taxon>fabids</taxon>
        <taxon>Fabales</taxon>
        <taxon>Fabaceae</taxon>
        <taxon>Papilionoideae</taxon>
        <taxon>50 kb inversion clade</taxon>
        <taxon>NPAAA clade</taxon>
        <taxon>indigoferoid/millettioid clade</taxon>
        <taxon>Phaseoleae</taxon>
        <taxon>Glycine</taxon>
        <taxon>Glycine subgen. Soja</taxon>
    </lineage>
</organism>
<sequence length="95" mass="10927">MMDQEVETLEAKLQRVKEDNRTLREMLETLSSKCEKLQSHLQEINNEEQEVSTKSDQSGSVLLARAEFPIAQKPSQIFVKTHPKDNSLVCRMPIN</sequence>
<reference evidence="3" key="2">
    <citation type="submission" date="2018-02" db="UniProtKB">
        <authorList>
            <consortium name="EnsemblPlants"/>
        </authorList>
    </citation>
    <scope>IDENTIFICATION</scope>
    <source>
        <strain evidence="3">Williams 82</strain>
    </source>
</reference>